<dbReference type="CDD" id="cd05233">
    <property type="entry name" value="SDR_c"/>
    <property type="match status" value="1"/>
</dbReference>
<dbReference type="FunFam" id="3.40.50.720:FF:000084">
    <property type="entry name" value="Short-chain dehydrogenase reductase"/>
    <property type="match status" value="1"/>
</dbReference>
<dbReference type="PRINTS" id="PR00081">
    <property type="entry name" value="GDHRDH"/>
</dbReference>
<dbReference type="SUPFAM" id="SSF51735">
    <property type="entry name" value="NAD(P)-binding Rossmann-fold domains"/>
    <property type="match status" value="1"/>
</dbReference>
<dbReference type="Gene3D" id="3.40.50.720">
    <property type="entry name" value="NAD(P)-binding Rossmann-like Domain"/>
    <property type="match status" value="1"/>
</dbReference>
<comment type="caution">
    <text evidence="3">The sequence shown here is derived from an EMBL/GenBank/DDBJ whole genome shotgun (WGS) entry which is preliminary data.</text>
</comment>
<feature type="domain" description="Ketoreductase" evidence="2">
    <location>
        <begin position="4"/>
        <end position="178"/>
    </location>
</feature>
<accession>A0A084IG34</accession>
<dbReference type="EMBL" id="APNK01000065">
    <property type="protein sequence ID" value="KEZ75668.1"/>
    <property type="molecule type" value="Genomic_DNA"/>
</dbReference>
<proteinExistence type="inferred from homology"/>
<gene>
    <name evidence="3" type="ORF">C41B8_18812</name>
</gene>
<dbReference type="Pfam" id="PF13561">
    <property type="entry name" value="adh_short_C2"/>
    <property type="match status" value="1"/>
</dbReference>
<dbReference type="InterPro" id="IPR002347">
    <property type="entry name" value="SDR_fam"/>
</dbReference>
<dbReference type="GO" id="GO:0016616">
    <property type="term" value="F:oxidoreductase activity, acting on the CH-OH group of donors, NAD or NADP as acceptor"/>
    <property type="evidence" value="ECO:0007669"/>
    <property type="project" value="UniProtKB-ARBA"/>
</dbReference>
<evidence type="ECO:0000313" key="4">
    <source>
        <dbReference type="Proteomes" id="UP000028302"/>
    </source>
</evidence>
<evidence type="ECO:0000259" key="2">
    <source>
        <dbReference type="SMART" id="SM00822"/>
    </source>
</evidence>
<evidence type="ECO:0000256" key="1">
    <source>
        <dbReference type="ARBA" id="ARBA00006484"/>
    </source>
</evidence>
<sequence length="240" mass="24820">MNNLNALIVGGASGIGLAAARHFAEHGAVTWITGRREEDVRMAAESIGTNVKPIRTDPTQPADLDALVQQLRNAAGHLDVLVVSAGISEPAMLGEITEDHIDRHLAINVKALTLVVQAALPLMNEGGSIVLIGSIAGLIGAPGRSLYSASKAAVRTLARGWTMELAPRGIRVNVVSPGPINTAMMATAGAEERSAYAAQIPLGRFGQPEEVARAVGFLASSDSSYIAGVELCVDGGMAQV</sequence>
<organism evidence="3 4">
    <name type="scientific">Salinisphaera hydrothermalis (strain C41B8)</name>
    <dbReference type="NCBI Taxonomy" id="1304275"/>
    <lineage>
        <taxon>Bacteria</taxon>
        <taxon>Pseudomonadati</taxon>
        <taxon>Pseudomonadota</taxon>
        <taxon>Gammaproteobacteria</taxon>
        <taxon>Salinisphaerales</taxon>
        <taxon>Salinisphaeraceae</taxon>
        <taxon>Salinisphaera</taxon>
    </lineage>
</organism>
<dbReference type="AlphaFoldDB" id="A0A084IG34"/>
<dbReference type="eggNOG" id="COG1028">
    <property type="taxonomic scope" value="Bacteria"/>
</dbReference>
<dbReference type="PANTHER" id="PTHR42760">
    <property type="entry name" value="SHORT-CHAIN DEHYDROGENASES/REDUCTASES FAMILY MEMBER"/>
    <property type="match status" value="1"/>
</dbReference>
<dbReference type="InterPro" id="IPR036291">
    <property type="entry name" value="NAD(P)-bd_dom_sf"/>
</dbReference>
<reference evidence="3 4" key="1">
    <citation type="submission" date="2013-03" db="EMBL/GenBank/DDBJ databases">
        <title>Salinisphaera hydrothermalis C41B8 Genome Sequencing.</title>
        <authorList>
            <person name="Li C."/>
            <person name="Lai Q."/>
            <person name="Shao Z."/>
        </authorList>
    </citation>
    <scope>NUCLEOTIDE SEQUENCE [LARGE SCALE GENOMIC DNA]</scope>
    <source>
        <strain evidence="3 4">C41B8</strain>
    </source>
</reference>
<dbReference type="Proteomes" id="UP000028302">
    <property type="component" value="Unassembled WGS sequence"/>
</dbReference>
<comment type="similarity">
    <text evidence="1">Belongs to the short-chain dehydrogenases/reductases (SDR) family.</text>
</comment>
<protein>
    <recommendedName>
        <fullName evidence="2">Ketoreductase domain-containing protein</fullName>
    </recommendedName>
</protein>
<evidence type="ECO:0000313" key="3">
    <source>
        <dbReference type="EMBL" id="KEZ75668.1"/>
    </source>
</evidence>
<dbReference type="InterPro" id="IPR057326">
    <property type="entry name" value="KR_dom"/>
</dbReference>
<dbReference type="STRING" id="1304275.C41B8_18812"/>
<dbReference type="PATRIC" id="fig|1304275.5.peg.3840"/>
<dbReference type="PRINTS" id="PR00080">
    <property type="entry name" value="SDRFAMILY"/>
</dbReference>
<name>A0A084IG34_SALHC</name>
<dbReference type="SMART" id="SM00822">
    <property type="entry name" value="PKS_KR"/>
    <property type="match status" value="1"/>
</dbReference>
<keyword evidence="4" id="KW-1185">Reference proteome</keyword>